<gene>
    <name evidence="2" type="ORF">UA74_14525</name>
</gene>
<dbReference type="GO" id="GO:0016829">
    <property type="term" value="F:lyase activity"/>
    <property type="evidence" value="ECO:0007669"/>
    <property type="project" value="UniProtKB-KW"/>
</dbReference>
<proteinExistence type="predicted"/>
<name>A0AAC9PSB5_9PSEU</name>
<dbReference type="InterPro" id="IPR029068">
    <property type="entry name" value="Glyas_Bleomycin-R_OHBP_Dase"/>
</dbReference>
<dbReference type="PROSITE" id="PS51819">
    <property type="entry name" value="VOC"/>
    <property type="match status" value="2"/>
</dbReference>
<sequence length="356" mass="38493">MAIQTSGLHHVTAIGGDPQRNVDFYLRALGLRIVKTTVNFDDTGTYHLYYGDESGRPGSLMTFFPWKGAPRGRHGTGQATATAFSIPEASIGWWRTHLTDHGVQVDGLEHRDEETVLTFRDPDGLALALVAHTQPDPRSPWDDGLIPVEHAVRGLHSVTLSVTDETATSAMLVNDLGLRLTSQHGDRLRFAAGDGGPGALVDVLVTPTAQRGLVAAGTVHHVAWRVPDAATQVDWRAELLDRGVSVTSIMDRQYFRSIYFREPGGTLLEVATDEPGFTADEPLLELGRALRLPPWLEPDREQIQAMLPRLNLPAENNPQRLASTVSAAEASERLAPETTTTAAALGAHTAADSATT</sequence>
<dbReference type="Proteomes" id="UP000185511">
    <property type="component" value="Chromosome"/>
</dbReference>
<dbReference type="PANTHER" id="PTHR36110">
    <property type="entry name" value="RING-CLEAVING DIOXYGENASE MHQE-RELATED"/>
    <property type="match status" value="1"/>
</dbReference>
<evidence type="ECO:0000313" key="2">
    <source>
        <dbReference type="EMBL" id="APU14963.1"/>
    </source>
</evidence>
<reference evidence="3" key="1">
    <citation type="submission" date="2016-06" db="EMBL/GenBank/DDBJ databases">
        <title>Complete genome sequence of Actinoalloteichus fjordicus DSM 46855 (=ADI127-17), type strain of the new species Actinoalloteichus fjordicus.</title>
        <authorList>
            <person name="Ruckert C."/>
            <person name="Nouioui I."/>
            <person name="Willmese J."/>
            <person name="van Wezel G."/>
            <person name="Klenk H.-P."/>
            <person name="Kalinowski J."/>
            <person name="Zotchev S.B."/>
        </authorList>
    </citation>
    <scope>NUCLEOTIDE SEQUENCE [LARGE SCALE GENOMIC DNA]</scope>
    <source>
        <strain evidence="3">ADI127-7</strain>
    </source>
</reference>
<dbReference type="CDD" id="cd08347">
    <property type="entry name" value="PcpA_C_like"/>
    <property type="match status" value="1"/>
</dbReference>
<dbReference type="KEGG" id="acad:UA74_14525"/>
<feature type="domain" description="VOC" evidence="1">
    <location>
        <begin position="154"/>
        <end position="273"/>
    </location>
</feature>
<dbReference type="InterPro" id="IPR004360">
    <property type="entry name" value="Glyas_Fos-R_dOase_dom"/>
</dbReference>
<evidence type="ECO:0000313" key="3">
    <source>
        <dbReference type="Proteomes" id="UP000185511"/>
    </source>
</evidence>
<accession>A0AAC9PSB5</accession>
<dbReference type="SUPFAM" id="SSF54593">
    <property type="entry name" value="Glyoxalase/Bleomycin resistance protein/Dihydroxybiphenyl dioxygenase"/>
    <property type="match status" value="1"/>
</dbReference>
<dbReference type="PANTHER" id="PTHR36110:SF2">
    <property type="entry name" value="RING-CLEAVING DIOXYGENASE MHQE-RELATED"/>
    <property type="match status" value="1"/>
</dbReference>
<dbReference type="InterPro" id="IPR037523">
    <property type="entry name" value="VOC_core"/>
</dbReference>
<dbReference type="RefSeq" id="WP_083683212.1">
    <property type="nucleotide sequence ID" value="NZ_CP016076.1"/>
</dbReference>
<protein>
    <submittedName>
        <fullName evidence="2">Lactoylglutathione lyase-like lyase</fullName>
    </submittedName>
</protein>
<dbReference type="InterPro" id="IPR052537">
    <property type="entry name" value="Extradiol_RC_dioxygenase"/>
</dbReference>
<dbReference type="AlphaFoldDB" id="A0AAC9PSB5"/>
<dbReference type="Gene3D" id="3.10.180.10">
    <property type="entry name" value="2,3-Dihydroxybiphenyl 1,2-Dioxygenase, domain 1"/>
    <property type="match status" value="2"/>
</dbReference>
<organism evidence="2 3">
    <name type="scientific">Actinoalloteichus fjordicus</name>
    <dbReference type="NCBI Taxonomy" id="1612552"/>
    <lineage>
        <taxon>Bacteria</taxon>
        <taxon>Bacillati</taxon>
        <taxon>Actinomycetota</taxon>
        <taxon>Actinomycetes</taxon>
        <taxon>Pseudonocardiales</taxon>
        <taxon>Pseudonocardiaceae</taxon>
        <taxon>Actinoalloteichus</taxon>
    </lineage>
</organism>
<evidence type="ECO:0000259" key="1">
    <source>
        <dbReference type="PROSITE" id="PS51819"/>
    </source>
</evidence>
<keyword evidence="2" id="KW-0456">Lyase</keyword>
<dbReference type="EMBL" id="CP016076">
    <property type="protein sequence ID" value="APU14963.1"/>
    <property type="molecule type" value="Genomic_DNA"/>
</dbReference>
<feature type="domain" description="VOC" evidence="1">
    <location>
        <begin position="7"/>
        <end position="132"/>
    </location>
</feature>
<dbReference type="Pfam" id="PF00903">
    <property type="entry name" value="Glyoxalase"/>
    <property type="match status" value="2"/>
</dbReference>
<keyword evidence="3" id="KW-1185">Reference proteome</keyword>